<protein>
    <submittedName>
        <fullName evidence="1">Uncharacterized protein</fullName>
    </submittedName>
</protein>
<dbReference type="Gramene" id="TVU26648">
    <property type="protein sequence ID" value="TVU26648"/>
    <property type="gene ID" value="EJB05_29202"/>
</dbReference>
<dbReference type="Proteomes" id="UP000324897">
    <property type="component" value="Chromosome 2"/>
</dbReference>
<comment type="caution">
    <text evidence="1">The sequence shown here is derived from an EMBL/GenBank/DDBJ whole genome shotgun (WGS) entry which is preliminary data.</text>
</comment>
<accession>A0A5J9UTP1</accession>
<keyword evidence="2" id="KW-1185">Reference proteome</keyword>
<reference evidence="1 2" key="1">
    <citation type="journal article" date="2019" name="Sci. Rep.">
        <title>A high-quality genome of Eragrostis curvula grass provides insights into Poaceae evolution and supports new strategies to enhance forage quality.</title>
        <authorList>
            <person name="Carballo J."/>
            <person name="Santos B.A.C.M."/>
            <person name="Zappacosta D."/>
            <person name="Garbus I."/>
            <person name="Selva J.P."/>
            <person name="Gallo C.A."/>
            <person name="Diaz A."/>
            <person name="Albertini E."/>
            <person name="Caccamo M."/>
            <person name="Echenique V."/>
        </authorList>
    </citation>
    <scope>NUCLEOTIDE SEQUENCE [LARGE SCALE GENOMIC DNA]</scope>
    <source>
        <strain evidence="2">cv. Victoria</strain>
        <tissue evidence="1">Leaf</tissue>
    </source>
</reference>
<evidence type="ECO:0000313" key="2">
    <source>
        <dbReference type="Proteomes" id="UP000324897"/>
    </source>
</evidence>
<organism evidence="1 2">
    <name type="scientific">Eragrostis curvula</name>
    <name type="common">weeping love grass</name>
    <dbReference type="NCBI Taxonomy" id="38414"/>
    <lineage>
        <taxon>Eukaryota</taxon>
        <taxon>Viridiplantae</taxon>
        <taxon>Streptophyta</taxon>
        <taxon>Embryophyta</taxon>
        <taxon>Tracheophyta</taxon>
        <taxon>Spermatophyta</taxon>
        <taxon>Magnoliopsida</taxon>
        <taxon>Liliopsida</taxon>
        <taxon>Poales</taxon>
        <taxon>Poaceae</taxon>
        <taxon>PACMAD clade</taxon>
        <taxon>Chloridoideae</taxon>
        <taxon>Eragrostideae</taxon>
        <taxon>Eragrostidinae</taxon>
        <taxon>Eragrostis</taxon>
    </lineage>
</organism>
<name>A0A5J9UTP1_9POAL</name>
<gene>
    <name evidence="1" type="ORF">EJB05_29202</name>
</gene>
<proteinExistence type="predicted"/>
<feature type="non-terminal residue" evidence="1">
    <location>
        <position position="78"/>
    </location>
</feature>
<evidence type="ECO:0000313" key="1">
    <source>
        <dbReference type="EMBL" id="TVU26648.1"/>
    </source>
</evidence>
<dbReference type="AlphaFoldDB" id="A0A5J9UTP1"/>
<dbReference type="EMBL" id="RWGY01000013">
    <property type="protein sequence ID" value="TVU26648.1"/>
    <property type="molecule type" value="Genomic_DNA"/>
</dbReference>
<sequence>MTQVTLLPHERKRLYLYIKEKARLSSNQMRERAIYELHEAIFERSSGHLISIWRQQQVAPQNETDRNAQENKHQICRQ</sequence>